<accession>A0ABS8L2I9</accession>
<organism evidence="1 2">
    <name type="scientific">Reyranella aquatilis</name>
    <dbReference type="NCBI Taxonomy" id="2035356"/>
    <lineage>
        <taxon>Bacteria</taxon>
        <taxon>Pseudomonadati</taxon>
        <taxon>Pseudomonadota</taxon>
        <taxon>Alphaproteobacteria</taxon>
        <taxon>Hyphomicrobiales</taxon>
        <taxon>Reyranellaceae</taxon>
        <taxon>Reyranella</taxon>
    </lineage>
</organism>
<dbReference type="Pfam" id="PF17645">
    <property type="entry name" value="Amdase"/>
    <property type="match status" value="1"/>
</dbReference>
<dbReference type="PANTHER" id="PTHR40267:SF1">
    <property type="entry name" value="BLR3294 PROTEIN"/>
    <property type="match status" value="1"/>
</dbReference>
<comment type="caution">
    <text evidence="1">The sequence shown here is derived from an EMBL/GenBank/DDBJ whole genome shotgun (WGS) entry which is preliminary data.</text>
</comment>
<dbReference type="Gene3D" id="3.40.50.12500">
    <property type="match status" value="1"/>
</dbReference>
<dbReference type="EMBL" id="JAJISD010000015">
    <property type="protein sequence ID" value="MCC8432564.1"/>
    <property type="molecule type" value="Genomic_DNA"/>
</dbReference>
<dbReference type="InterPro" id="IPR053714">
    <property type="entry name" value="Iso_Racemase_Enz_sf"/>
</dbReference>
<evidence type="ECO:0000313" key="2">
    <source>
        <dbReference type="Proteomes" id="UP001198862"/>
    </source>
</evidence>
<dbReference type="InterPro" id="IPR026286">
    <property type="entry name" value="MaiA/AMDase"/>
</dbReference>
<sequence>MTHHDNWGWRARIGLFIVGNEAVPEAEWWAMAPPGVSVHAARVTASTPWAKWRADRSGVDLADDLARGARQFSAMRLQAVVFAHTSSSVVGGKGWDEATVDALSAIVGAGLAGEDTQAHRAAKVTTNGLDTLAALRHAGVRRPFLVVPPWFPDDTMAAALRYYADHGHAPVGHLRLDPGRKWRDVPPQDLYPQGMGFEQEIEPLYAQILKACPAAADGVLIGGTGFRCVGIIDTLEKDLGRPVISANQASLWHCLRMSGISTPIEGYGALLRS</sequence>
<dbReference type="Proteomes" id="UP001198862">
    <property type="component" value="Unassembled WGS sequence"/>
</dbReference>
<evidence type="ECO:0000313" key="1">
    <source>
        <dbReference type="EMBL" id="MCC8432564.1"/>
    </source>
</evidence>
<keyword evidence="2" id="KW-1185">Reference proteome</keyword>
<reference evidence="1 2" key="1">
    <citation type="submission" date="2021-11" db="EMBL/GenBank/DDBJ databases">
        <authorList>
            <person name="Lee D.-H."/>
            <person name="Kim S.-B."/>
        </authorList>
    </citation>
    <scope>NUCLEOTIDE SEQUENCE [LARGE SCALE GENOMIC DNA]</scope>
    <source>
        <strain evidence="1 2">KCTC 52223</strain>
    </source>
</reference>
<gene>
    <name evidence="1" type="ORF">LJ725_26640</name>
</gene>
<protein>
    <recommendedName>
        <fullName evidence="3">Maleate isomerase</fullName>
    </recommendedName>
</protein>
<dbReference type="PANTHER" id="PTHR40267">
    <property type="entry name" value="BLR3294 PROTEIN"/>
    <property type="match status" value="1"/>
</dbReference>
<dbReference type="RefSeq" id="WP_230553983.1">
    <property type="nucleotide sequence ID" value="NZ_JAJISD010000015.1"/>
</dbReference>
<proteinExistence type="predicted"/>
<evidence type="ECO:0008006" key="3">
    <source>
        <dbReference type="Google" id="ProtNLM"/>
    </source>
</evidence>
<name>A0ABS8L2I9_9HYPH</name>